<evidence type="ECO:0000313" key="8">
    <source>
        <dbReference type="EMBL" id="KRZ99569.1"/>
    </source>
</evidence>
<dbReference type="GO" id="GO:0016592">
    <property type="term" value="C:mediator complex"/>
    <property type="evidence" value="ECO:0007669"/>
    <property type="project" value="InterPro"/>
</dbReference>
<comment type="caution">
    <text evidence="8">The sequence shown here is derived from an EMBL/GenBank/DDBJ whole genome shotgun (WGS) entry which is preliminary data.</text>
</comment>
<proteinExistence type="inferred from homology"/>
<feature type="region of interest" description="Disordered" evidence="5">
    <location>
        <begin position="160"/>
        <end position="202"/>
    </location>
</feature>
<dbReference type="Gene3D" id="1.10.246.20">
    <property type="entry name" value="Coactivator CBP, KIX domain"/>
    <property type="match status" value="1"/>
</dbReference>
<dbReference type="InterPro" id="IPR036529">
    <property type="entry name" value="KIX_dom_sf"/>
</dbReference>
<keyword evidence="4" id="KW-0539">Nucleus</keyword>
<feature type="compositionally biased region" description="Pro residues" evidence="5">
    <location>
        <begin position="360"/>
        <end position="375"/>
    </location>
</feature>
<keyword evidence="9" id="KW-1185">Reference proteome</keyword>
<comment type="subcellular location">
    <subcellularLocation>
        <location evidence="1">Nucleus</location>
    </subcellularLocation>
</comment>
<feature type="region of interest" description="Disordered" evidence="5">
    <location>
        <begin position="1025"/>
        <end position="1044"/>
    </location>
</feature>
<dbReference type="OrthoDB" id="1938591at2759"/>
<dbReference type="Proteomes" id="UP000054251">
    <property type="component" value="Unassembled WGS sequence"/>
</dbReference>
<feature type="compositionally biased region" description="Low complexity" evidence="5">
    <location>
        <begin position="318"/>
        <end position="327"/>
    </location>
</feature>
<reference evidence="8 9" key="1">
    <citation type="submission" date="2015-11" db="EMBL/GenBank/DDBJ databases">
        <title>The genome of Debaryomyces fabryi.</title>
        <authorList>
            <person name="Tafer H."/>
            <person name="Lopandic K."/>
        </authorList>
    </citation>
    <scope>NUCLEOTIDE SEQUENCE [LARGE SCALE GENOMIC DNA]</scope>
    <source>
        <strain evidence="8 9">CBS 789</strain>
    </source>
</reference>
<feature type="region of interest" description="Disordered" evidence="5">
    <location>
        <begin position="267"/>
        <end position="327"/>
    </location>
</feature>
<dbReference type="GO" id="GO:0003712">
    <property type="term" value="F:transcription coregulator activity"/>
    <property type="evidence" value="ECO:0007669"/>
    <property type="project" value="InterPro"/>
</dbReference>
<evidence type="ECO:0000259" key="7">
    <source>
        <dbReference type="Pfam" id="PF18535"/>
    </source>
</evidence>
<feature type="region of interest" description="Disordered" evidence="5">
    <location>
        <begin position="941"/>
        <end position="968"/>
    </location>
</feature>
<comment type="similarity">
    <text evidence="2">Belongs to the Mediator complex subunit 15 family.</text>
</comment>
<evidence type="ECO:0000313" key="9">
    <source>
        <dbReference type="Proteomes" id="UP000054251"/>
    </source>
</evidence>
<feature type="domain" description="Gal11 coactivator" evidence="7">
    <location>
        <begin position="197"/>
        <end position="274"/>
    </location>
</feature>
<feature type="compositionally biased region" description="Polar residues" evidence="5">
    <location>
        <begin position="391"/>
        <end position="402"/>
    </location>
</feature>
<organism evidence="8 9">
    <name type="scientific">Debaryomyces fabryi</name>
    <dbReference type="NCBI Taxonomy" id="58627"/>
    <lineage>
        <taxon>Eukaryota</taxon>
        <taxon>Fungi</taxon>
        <taxon>Dikarya</taxon>
        <taxon>Ascomycota</taxon>
        <taxon>Saccharomycotina</taxon>
        <taxon>Pichiomycetes</taxon>
        <taxon>Debaryomycetaceae</taxon>
        <taxon>Debaryomyces</taxon>
    </lineage>
</organism>
<feature type="region of interest" description="Disordered" evidence="5">
    <location>
        <begin position="102"/>
        <end position="131"/>
    </location>
</feature>
<dbReference type="InterPro" id="IPR036546">
    <property type="entry name" value="MED15_KIX"/>
</dbReference>
<dbReference type="InterPro" id="IPR008626">
    <property type="entry name" value="Mediator_Med15_fun"/>
</dbReference>
<feature type="compositionally biased region" description="Polar residues" evidence="5">
    <location>
        <begin position="852"/>
        <end position="884"/>
    </location>
</feature>
<name>A0A0V1PTT0_9ASCO</name>
<evidence type="ECO:0000256" key="4">
    <source>
        <dbReference type="ARBA" id="ARBA00023242"/>
    </source>
</evidence>
<feature type="compositionally biased region" description="Low complexity" evidence="5">
    <location>
        <begin position="267"/>
        <end position="303"/>
    </location>
</feature>
<dbReference type="Gene3D" id="1.10.287.2920">
    <property type="match status" value="1"/>
</dbReference>
<feature type="domain" description="Mediator complex subunit 15 KIX" evidence="6">
    <location>
        <begin position="11"/>
        <end position="87"/>
    </location>
</feature>
<dbReference type="AlphaFoldDB" id="A0A0V1PTT0"/>
<protein>
    <recommendedName>
        <fullName evidence="3">Mediator of RNA polymerase II transcription subunit 15</fullName>
    </recommendedName>
</protein>
<feature type="region of interest" description="Disordered" evidence="5">
    <location>
        <begin position="348"/>
        <end position="405"/>
    </location>
</feature>
<dbReference type="Pfam" id="PF05397">
    <property type="entry name" value="Med15_fungi"/>
    <property type="match status" value="1"/>
</dbReference>
<dbReference type="RefSeq" id="XP_015465672.1">
    <property type="nucleotide sequence ID" value="XM_015613496.1"/>
</dbReference>
<dbReference type="Pfam" id="PF16987">
    <property type="entry name" value="KIX_2"/>
    <property type="match status" value="1"/>
</dbReference>
<sequence length="1075" mass="120766">MNNLQQQPGNTNSWHAMYSVTDRQKVVQILSGTLKELQNGNYDAQKAANMAQEFEKFTFMKSQSRDEYLRLIKQKVTQLRGGIRNPANGNNMGGNNSVMNQNMGQNMGQGMGMQQPNMNSQNSINSQNNMRPQNMNFLQQQAQARQQSAAQIQAQLRNNSISNQPPSQSQPVHHMQQQQQQQQPQQPQQPQPQQNLQPNQQQLHQISNMIRNAPIPQALLSKIPNLPPNVNTWTQIFDCFQKKIIPQAAMPVIKEIHNTHLQLTLRQHQQQKINQMQSQRMNQQQQPQPQLPQQQQPQAMNNMAGAINNSNSNTPVMNSGNFNMNNLNPQQKQQLLRRQMQQRNALSGQNPLMPQQGQVPPQPQQPQQPQQPPQPSQQQQKPQMLQTSPQNPQQGKPPNFTITPDDILKYSSDAMRLLTRLQSNGSIQPNLDQSQKESFIRKYIHHQKTTMWKQGQMSNNMTNVPNAANAGSAVNQAQVQRRLQQQAGVNNMPMQPQQQPQPLAPLSQQLPMINNMQMGNQQPMPHTQMNNQSSPMMQQRAANTPGMPMNNNNPNDVTKKQAAMGSLSALLPPLTDEMKLQLRQLIEEVSRNNVALKDVTMLLSQQDKNAVRDTVVRISQQYANVDSIISYFYIITRNVEGTKRLIQMKYMTKNIIENVQRGIYLAAPDLLEKLRSQYQKYFEYVKEQFAIRKQRMQSQQLQGQPPQQQQQFLNNQQRNGPISNQIPQQQVQGMPQQQNGQPLMNIGPVNSWPNVAPPMQQRNNIGSSPMIPNSVSPIIPKQMHPFQSPAPNLNTAPPKQVGRAQNKKSVSGATPGSTGTGRKKSVNKSISSVGGIPTPANNATTPAALANSIKTPNSIPTPQIPATQSNKNTPAEQQSPSSQMKRAPSNAGLKITEDTVGTIFNNSEMDPKLAKRRELSDTDSEKFFYASLSNLLDLDDSAGDHQGLPTPAQSSSSTGGKTGIAKSPLSPVITSNEWTCEIKPMAITTSFNQVDMIRELTASDIVQTCADLALTEVEEFSKKGVKRENDKMDDSDDIDNLFSDKKPKVEDDDYKYMYEPVEFDEWQKFMVASMQ</sequence>
<evidence type="ECO:0000256" key="5">
    <source>
        <dbReference type="SAM" id="MobiDB-lite"/>
    </source>
</evidence>
<feature type="compositionally biased region" description="Low complexity" evidence="5">
    <location>
        <begin position="102"/>
        <end position="130"/>
    </location>
</feature>
<dbReference type="InterPro" id="IPR033789">
    <property type="entry name" value="Gal11_coact"/>
</dbReference>
<dbReference type="GeneID" id="26841676"/>
<evidence type="ECO:0000256" key="2">
    <source>
        <dbReference type="ARBA" id="ARBA00009807"/>
    </source>
</evidence>
<dbReference type="Pfam" id="PF18535">
    <property type="entry name" value="Gal11_ABD1"/>
    <property type="match status" value="1"/>
</dbReference>
<feature type="compositionally biased region" description="Low complexity" evidence="5">
    <location>
        <begin position="376"/>
        <end position="390"/>
    </location>
</feature>
<feature type="compositionally biased region" description="Polar residues" evidence="5">
    <location>
        <begin position="760"/>
        <end position="776"/>
    </location>
</feature>
<evidence type="ECO:0000259" key="6">
    <source>
        <dbReference type="Pfam" id="PF16987"/>
    </source>
</evidence>
<dbReference type="CDD" id="cd12191">
    <property type="entry name" value="gal11_coact"/>
    <property type="match status" value="1"/>
</dbReference>
<dbReference type="EMBL" id="LMYN01000134">
    <property type="protein sequence ID" value="KRZ99569.1"/>
    <property type="molecule type" value="Genomic_DNA"/>
</dbReference>
<feature type="compositionally biased region" description="Low complexity" evidence="5">
    <location>
        <begin position="717"/>
        <end position="742"/>
    </location>
</feature>
<evidence type="ECO:0000256" key="3">
    <source>
        <dbReference type="ARBA" id="ARBA00019613"/>
    </source>
</evidence>
<evidence type="ECO:0000256" key="1">
    <source>
        <dbReference type="ARBA" id="ARBA00004123"/>
    </source>
</evidence>
<accession>A0A0V1PTT0</accession>
<gene>
    <name evidence="8" type="ORF">AC631_04667</name>
</gene>
<feature type="compositionally biased region" description="Low complexity" evidence="5">
    <location>
        <begin position="837"/>
        <end position="851"/>
    </location>
</feature>
<feature type="compositionally biased region" description="Polar residues" evidence="5">
    <location>
        <begin position="307"/>
        <end position="317"/>
    </location>
</feature>
<feature type="compositionally biased region" description="Low complexity" evidence="5">
    <location>
        <begin position="162"/>
        <end position="202"/>
    </location>
</feature>
<feature type="compositionally biased region" description="Polar residues" evidence="5">
    <location>
        <begin position="807"/>
        <end position="817"/>
    </location>
</feature>
<feature type="region of interest" description="Disordered" evidence="5">
    <location>
        <begin position="717"/>
        <end position="890"/>
    </location>
</feature>
<dbReference type="GO" id="GO:0006357">
    <property type="term" value="P:regulation of transcription by RNA polymerase II"/>
    <property type="evidence" value="ECO:0007669"/>
    <property type="project" value="InterPro"/>
</dbReference>